<evidence type="ECO:0000256" key="4">
    <source>
        <dbReference type="ARBA" id="ARBA00022490"/>
    </source>
</evidence>
<dbReference type="PANTHER" id="PTHR10890">
    <property type="entry name" value="CYSTEINYL-TRNA SYNTHETASE"/>
    <property type="match status" value="1"/>
</dbReference>
<evidence type="ECO:0000259" key="14">
    <source>
        <dbReference type="SMART" id="SM00840"/>
    </source>
</evidence>
<dbReference type="STRING" id="1206085.SAMN05443575_3480"/>
<dbReference type="InterPro" id="IPR024909">
    <property type="entry name" value="Cys-tRNA/MSH_ligase"/>
</dbReference>
<keyword evidence="4 13" id="KW-0963">Cytoplasm</keyword>
<dbReference type="SUPFAM" id="SSF47323">
    <property type="entry name" value="Anticodon-binding domain of a subclass of class I aminoacyl-tRNA synthetases"/>
    <property type="match status" value="1"/>
</dbReference>
<dbReference type="InterPro" id="IPR009080">
    <property type="entry name" value="tRNAsynth_Ia_anticodon-bd"/>
</dbReference>
<dbReference type="OrthoDB" id="9815130at2"/>
<comment type="cofactor">
    <cofactor evidence="13">
        <name>Zn(2+)</name>
        <dbReference type="ChEBI" id="CHEBI:29105"/>
    </cofactor>
    <text evidence="13">Binds 1 zinc ion per subunit.</text>
</comment>
<feature type="binding site" evidence="13">
    <location>
        <position position="209"/>
    </location>
    <ligand>
        <name>Zn(2+)</name>
        <dbReference type="ChEBI" id="CHEBI:29105"/>
    </ligand>
</feature>
<dbReference type="EMBL" id="FQVU01000005">
    <property type="protein sequence ID" value="SHH22819.1"/>
    <property type="molecule type" value="Genomic_DNA"/>
</dbReference>
<dbReference type="SMART" id="SM00840">
    <property type="entry name" value="DALR_2"/>
    <property type="match status" value="1"/>
</dbReference>
<dbReference type="InterPro" id="IPR056411">
    <property type="entry name" value="CysS_C"/>
</dbReference>
<keyword evidence="6 13" id="KW-0479">Metal-binding</keyword>
<sequence>MALHLYDTASRGTRPFEPLEPGRASIYLCGLTVQGAPHIGHVRNWINMDILRRWLGASGYEVTFVRNVTDIDDKIIVKAAAAEEPWWALAFRNERELVHAEEALGCLPPSYEPRATGHVPEMIVLMQRLLDRGHAYVAQGDVYFDVRSYAEYGALSGQRVDDMQAAGDSVGDSRKRDPRDFALWKSAKPGEPSWPTPWGDGRPGWHLECSAMATKYLGPAFDIHGGGLDLVFPHHENELAQSRAAGDAFARYWLHNGLVTMAGEKMSKSLGNTLQVRELVSHRRAVELRYYLGAAHYRSTIEYSEPALDEAAAAYRRIENFVARASELCGDVAPGELPADFAAALDDDLGVPLALAAVHTVVRDGNAALAAGDTSSAGAALAAVLAMTAILGISPRQWAEPAAGDLATTVDALVRLTLDQRAAARTRKDYAAADAIRDQLAEAGVKIEDTPDGPRWTVT</sequence>
<evidence type="ECO:0000313" key="15">
    <source>
        <dbReference type="EMBL" id="SHH22819.1"/>
    </source>
</evidence>
<dbReference type="Gene3D" id="3.40.50.620">
    <property type="entry name" value="HUPs"/>
    <property type="match status" value="1"/>
</dbReference>
<dbReference type="InterPro" id="IPR015273">
    <property type="entry name" value="Cys-tRNA-synt_Ia_DALR"/>
</dbReference>
<dbReference type="AlphaFoldDB" id="A0A1M5R9S7"/>
<comment type="similarity">
    <text evidence="2 13">Belongs to the class-I aminoacyl-tRNA synthetase family.</text>
</comment>
<accession>A0A1M5R9S7</accession>
<proteinExistence type="inferred from homology"/>
<dbReference type="Proteomes" id="UP000186132">
    <property type="component" value="Unassembled WGS sequence"/>
</dbReference>
<dbReference type="GO" id="GO:0006423">
    <property type="term" value="P:cysteinyl-tRNA aminoacylation"/>
    <property type="evidence" value="ECO:0007669"/>
    <property type="project" value="UniProtKB-UniRule"/>
</dbReference>
<feature type="binding site" evidence="13">
    <location>
        <position position="268"/>
    </location>
    <ligand>
        <name>ATP</name>
        <dbReference type="ChEBI" id="CHEBI:30616"/>
    </ligand>
</feature>
<dbReference type="InterPro" id="IPR032678">
    <property type="entry name" value="tRNA-synt_1_cat_dom"/>
</dbReference>
<evidence type="ECO:0000256" key="12">
    <source>
        <dbReference type="ARBA" id="ARBA00047398"/>
    </source>
</evidence>
<reference evidence="15 16" key="1">
    <citation type="submission" date="2016-11" db="EMBL/GenBank/DDBJ databases">
        <authorList>
            <person name="Jaros S."/>
            <person name="Januszkiewicz K."/>
            <person name="Wedrychowicz H."/>
        </authorList>
    </citation>
    <scope>NUCLEOTIDE SEQUENCE [LARGE SCALE GENOMIC DNA]</scope>
    <source>
        <strain evidence="15 16">DSM 45627</strain>
    </source>
</reference>
<dbReference type="InterPro" id="IPR014729">
    <property type="entry name" value="Rossmann-like_a/b/a_fold"/>
</dbReference>
<dbReference type="CDD" id="cd00672">
    <property type="entry name" value="CysRS_core"/>
    <property type="match status" value="1"/>
</dbReference>
<feature type="short sequence motif" description="'KMSKS' region" evidence="13">
    <location>
        <begin position="265"/>
        <end position="269"/>
    </location>
</feature>
<evidence type="ECO:0000256" key="13">
    <source>
        <dbReference type="HAMAP-Rule" id="MF_00041"/>
    </source>
</evidence>
<comment type="subcellular location">
    <subcellularLocation>
        <location evidence="1 13">Cytoplasm</location>
    </subcellularLocation>
</comment>
<comment type="subunit">
    <text evidence="3 13">Monomer.</text>
</comment>
<dbReference type="RefSeq" id="WP_073391934.1">
    <property type="nucleotide sequence ID" value="NZ_FQVU01000005.1"/>
</dbReference>
<dbReference type="Pfam" id="PF01406">
    <property type="entry name" value="tRNA-synt_1e"/>
    <property type="match status" value="1"/>
</dbReference>
<evidence type="ECO:0000256" key="10">
    <source>
        <dbReference type="ARBA" id="ARBA00022917"/>
    </source>
</evidence>
<evidence type="ECO:0000256" key="1">
    <source>
        <dbReference type="ARBA" id="ARBA00004496"/>
    </source>
</evidence>
<dbReference type="GO" id="GO:0004817">
    <property type="term" value="F:cysteine-tRNA ligase activity"/>
    <property type="evidence" value="ECO:0007669"/>
    <property type="project" value="UniProtKB-UniRule"/>
</dbReference>
<keyword evidence="16" id="KW-1185">Reference proteome</keyword>
<dbReference type="EC" id="6.1.1.16" evidence="13"/>
<feature type="domain" description="Cysteinyl-tRNA synthetase class Ia DALR" evidence="14">
    <location>
        <begin position="340"/>
        <end position="399"/>
    </location>
</feature>
<evidence type="ECO:0000256" key="8">
    <source>
        <dbReference type="ARBA" id="ARBA00022833"/>
    </source>
</evidence>
<keyword evidence="7 13" id="KW-0547">Nucleotide-binding</keyword>
<keyword evidence="10 13" id="KW-0648">Protein biosynthesis</keyword>
<dbReference type="PRINTS" id="PR00983">
    <property type="entry name" value="TRNASYNTHCYS"/>
</dbReference>
<feature type="binding site" evidence="13">
    <location>
        <position position="238"/>
    </location>
    <ligand>
        <name>Zn(2+)</name>
        <dbReference type="ChEBI" id="CHEBI:29105"/>
    </ligand>
</feature>
<dbReference type="GO" id="GO:0008270">
    <property type="term" value="F:zinc ion binding"/>
    <property type="evidence" value="ECO:0007669"/>
    <property type="project" value="UniProtKB-UniRule"/>
</dbReference>
<dbReference type="HAMAP" id="MF_00041">
    <property type="entry name" value="Cys_tRNA_synth"/>
    <property type="match status" value="1"/>
</dbReference>
<dbReference type="Gene3D" id="1.20.120.1910">
    <property type="entry name" value="Cysteine-tRNA ligase, C-terminal anti-codon recognition domain"/>
    <property type="match status" value="1"/>
</dbReference>
<keyword evidence="5 13" id="KW-0436">Ligase</keyword>
<dbReference type="GO" id="GO:0005829">
    <property type="term" value="C:cytosol"/>
    <property type="evidence" value="ECO:0007669"/>
    <property type="project" value="TreeGrafter"/>
</dbReference>
<organism evidence="15 16">
    <name type="scientific">Jatrophihabitans endophyticus</name>
    <dbReference type="NCBI Taxonomy" id="1206085"/>
    <lineage>
        <taxon>Bacteria</taxon>
        <taxon>Bacillati</taxon>
        <taxon>Actinomycetota</taxon>
        <taxon>Actinomycetes</taxon>
        <taxon>Jatrophihabitantales</taxon>
        <taxon>Jatrophihabitantaceae</taxon>
        <taxon>Jatrophihabitans</taxon>
    </lineage>
</organism>
<name>A0A1M5R9S7_9ACTN</name>
<dbReference type="Pfam" id="PF23493">
    <property type="entry name" value="CysS_C"/>
    <property type="match status" value="1"/>
</dbReference>
<evidence type="ECO:0000256" key="6">
    <source>
        <dbReference type="ARBA" id="ARBA00022723"/>
    </source>
</evidence>
<evidence type="ECO:0000256" key="5">
    <source>
        <dbReference type="ARBA" id="ARBA00022598"/>
    </source>
</evidence>
<evidence type="ECO:0000256" key="9">
    <source>
        <dbReference type="ARBA" id="ARBA00022840"/>
    </source>
</evidence>
<evidence type="ECO:0000256" key="7">
    <source>
        <dbReference type="ARBA" id="ARBA00022741"/>
    </source>
</evidence>
<evidence type="ECO:0000256" key="11">
    <source>
        <dbReference type="ARBA" id="ARBA00023146"/>
    </source>
</evidence>
<keyword evidence="9 13" id="KW-0067">ATP-binding</keyword>
<dbReference type="GO" id="GO:0005524">
    <property type="term" value="F:ATP binding"/>
    <property type="evidence" value="ECO:0007669"/>
    <property type="project" value="UniProtKB-UniRule"/>
</dbReference>
<dbReference type="InterPro" id="IPR015803">
    <property type="entry name" value="Cys-tRNA-ligase"/>
</dbReference>
<dbReference type="FunFam" id="3.40.50.620:FF:000068">
    <property type="entry name" value="Cysteine--tRNA ligase"/>
    <property type="match status" value="1"/>
</dbReference>
<keyword evidence="8 13" id="KW-0862">Zinc</keyword>
<comment type="catalytic activity">
    <reaction evidence="12 13">
        <text>tRNA(Cys) + L-cysteine + ATP = L-cysteinyl-tRNA(Cys) + AMP + diphosphate</text>
        <dbReference type="Rhea" id="RHEA:17773"/>
        <dbReference type="Rhea" id="RHEA-COMP:9661"/>
        <dbReference type="Rhea" id="RHEA-COMP:9679"/>
        <dbReference type="ChEBI" id="CHEBI:30616"/>
        <dbReference type="ChEBI" id="CHEBI:33019"/>
        <dbReference type="ChEBI" id="CHEBI:35235"/>
        <dbReference type="ChEBI" id="CHEBI:78442"/>
        <dbReference type="ChEBI" id="CHEBI:78517"/>
        <dbReference type="ChEBI" id="CHEBI:456215"/>
        <dbReference type="EC" id="6.1.1.16"/>
    </reaction>
</comment>
<evidence type="ECO:0000313" key="16">
    <source>
        <dbReference type="Proteomes" id="UP000186132"/>
    </source>
</evidence>
<keyword evidence="11 13" id="KW-0030">Aminoacyl-tRNA synthetase</keyword>
<dbReference type="NCBIfam" id="TIGR00435">
    <property type="entry name" value="cysS"/>
    <property type="match status" value="1"/>
</dbReference>
<dbReference type="PANTHER" id="PTHR10890:SF30">
    <property type="entry name" value="CYSTEINE--TRNA LIGASE"/>
    <property type="match status" value="1"/>
</dbReference>
<feature type="binding site" evidence="13">
    <location>
        <position position="29"/>
    </location>
    <ligand>
        <name>Zn(2+)</name>
        <dbReference type="ChEBI" id="CHEBI:29105"/>
    </ligand>
</feature>
<dbReference type="SUPFAM" id="SSF52374">
    <property type="entry name" value="Nucleotidylyl transferase"/>
    <property type="match status" value="1"/>
</dbReference>
<evidence type="ECO:0000256" key="3">
    <source>
        <dbReference type="ARBA" id="ARBA00011245"/>
    </source>
</evidence>
<feature type="short sequence motif" description="'HIGH' region" evidence="13">
    <location>
        <begin position="31"/>
        <end position="41"/>
    </location>
</feature>
<gene>
    <name evidence="13" type="primary">cysS</name>
    <name evidence="15" type="ORF">SAMN05443575_3480</name>
</gene>
<evidence type="ECO:0000256" key="2">
    <source>
        <dbReference type="ARBA" id="ARBA00005594"/>
    </source>
</evidence>
<dbReference type="Pfam" id="PF09190">
    <property type="entry name" value="DALR_2"/>
    <property type="match status" value="1"/>
</dbReference>
<protein>
    <recommendedName>
        <fullName evidence="13">Cysteine--tRNA ligase</fullName>
        <ecNumber evidence="13">6.1.1.16</ecNumber>
    </recommendedName>
    <alternativeName>
        <fullName evidence="13">Cysteinyl-tRNA synthetase</fullName>
        <shortName evidence="13">CysRS</shortName>
    </alternativeName>
</protein>
<feature type="binding site" evidence="13">
    <location>
        <position position="234"/>
    </location>
    <ligand>
        <name>Zn(2+)</name>
        <dbReference type="ChEBI" id="CHEBI:29105"/>
    </ligand>
</feature>